<dbReference type="Proteomes" id="UP000315423">
    <property type="component" value="Unassembled WGS sequence"/>
</dbReference>
<comment type="caution">
    <text evidence="1">The sequence shown here is derived from an EMBL/GenBank/DDBJ whole genome shotgun (WGS) entry which is preliminary data.</text>
</comment>
<evidence type="ECO:0000313" key="2">
    <source>
        <dbReference type="Proteomes" id="UP000315423"/>
    </source>
</evidence>
<accession>A0AC61SBQ7</accession>
<evidence type="ECO:0000313" key="1">
    <source>
        <dbReference type="EMBL" id="TKY92142.1"/>
    </source>
</evidence>
<dbReference type="EMBL" id="QYBA01000070">
    <property type="protein sequence ID" value="TKY92142.1"/>
    <property type="molecule type" value="Genomic_DNA"/>
</dbReference>
<proteinExistence type="predicted"/>
<sequence length="220" mass="24834">MFDEIEKKWASMGGADGVLGKPYGESRKTIDGNGKYQRFDNGSIYWNPDVGAFYIYGVVESKYTKMGYESSYLGFPTSDTIDLGDKRSYNNFTGGVIYCHPLFHCIALRGPILDKWKQMGAEKSVMGYPVREIQATEDGKGECQHFQFGDIYSHPDHGIFEMRGRPRIEWYKLGGLNGKFGPPVSEVTESEDGSYQNFKHGTIVWHGKQQKVDIQEHGTA</sequence>
<gene>
    <name evidence="1" type="ORF">C5S46_02195</name>
</gene>
<name>A0AC61SBQ7_9EURY</name>
<organism evidence="1 2">
    <name type="scientific">Candidatus Methanomarinus sp</name>
    <dbReference type="NCBI Taxonomy" id="3386244"/>
    <lineage>
        <taxon>Archaea</taxon>
        <taxon>Methanobacteriati</taxon>
        <taxon>Methanobacteriota</taxon>
        <taxon>Stenosarchaea group</taxon>
        <taxon>Methanomicrobia</taxon>
        <taxon>Methanosarcinales</taxon>
        <taxon>ANME-2 cluster</taxon>
        <taxon>Candidatus Methanocomedenaceae</taxon>
        <taxon>Candidatus Methanomarinus</taxon>
    </lineage>
</organism>
<reference evidence="1" key="1">
    <citation type="submission" date="2018-09" db="EMBL/GenBank/DDBJ databases">
        <title>A genomic encyclopedia of anaerobic methanotrophic archaea.</title>
        <authorList>
            <person name="Skennerton C.T."/>
            <person name="Chadwick G.L."/>
            <person name="Laso-Perez R."/>
            <person name="Leu A.O."/>
            <person name="Speth D.R."/>
            <person name="Yu H."/>
            <person name="Morgan-Lang C."/>
            <person name="Hatzenpichler R."/>
            <person name="Goudeau D."/>
            <person name="Malmstrom R."/>
            <person name="Woyke T."/>
            <person name="Hallam S."/>
            <person name="Tyson G.W."/>
            <person name="Wegener G."/>
            <person name="Boetius A."/>
            <person name="Orphan V.J."/>
        </authorList>
    </citation>
    <scope>NUCLEOTIDE SEQUENCE</scope>
    <source>
        <strain evidence="1">CONS3730D10UFb2</strain>
    </source>
</reference>
<protein>
    <submittedName>
        <fullName evidence="1">Uncharacterized protein</fullName>
    </submittedName>
</protein>